<evidence type="ECO:0000256" key="1">
    <source>
        <dbReference type="SAM" id="MobiDB-lite"/>
    </source>
</evidence>
<feature type="region of interest" description="Disordered" evidence="1">
    <location>
        <begin position="61"/>
        <end position="84"/>
    </location>
</feature>
<evidence type="ECO:0000313" key="2">
    <source>
        <dbReference type="EMBL" id="CAK9173267.1"/>
    </source>
</evidence>
<sequence length="236" mass="27411">MCVKKMKTKREEKITMTEDSKRQKLLEPTLSPQPTFDNALFPLTSYDEDEDDEMRDVDRIRPTASQNAKWHEPTSQNTEWQKPPPPNVNWHEFLGHFKPHNEDDEENEYGENARQGKLNRMVEGRRDYPYLDNVNRQGELVVVKEIHIRAIAEKKENGDAQYNGTDGGTELNNVVSETSRMPFLMLGLDLPPPPLFQDVMEKNIIIQGEDPTRIFMSQVTLPQMVSLSEAYMQIYE</sequence>
<feature type="region of interest" description="Disordered" evidence="1">
    <location>
        <begin position="1"/>
        <end position="41"/>
    </location>
</feature>
<gene>
    <name evidence="2" type="ORF">ILEXP_LOCUS43002</name>
</gene>
<protein>
    <submittedName>
        <fullName evidence="2">Uncharacterized protein</fullName>
    </submittedName>
</protein>
<dbReference type="Proteomes" id="UP001642360">
    <property type="component" value="Unassembled WGS sequence"/>
</dbReference>
<comment type="caution">
    <text evidence="2">The sequence shown here is derived from an EMBL/GenBank/DDBJ whole genome shotgun (WGS) entry which is preliminary data.</text>
</comment>
<evidence type="ECO:0000313" key="3">
    <source>
        <dbReference type="Proteomes" id="UP001642360"/>
    </source>
</evidence>
<dbReference type="AlphaFoldDB" id="A0ABC8TZK9"/>
<feature type="compositionally biased region" description="Basic and acidic residues" evidence="1">
    <location>
        <begin position="9"/>
        <end position="25"/>
    </location>
</feature>
<organism evidence="2 3">
    <name type="scientific">Ilex paraguariensis</name>
    <name type="common">yerba mate</name>
    <dbReference type="NCBI Taxonomy" id="185542"/>
    <lineage>
        <taxon>Eukaryota</taxon>
        <taxon>Viridiplantae</taxon>
        <taxon>Streptophyta</taxon>
        <taxon>Embryophyta</taxon>
        <taxon>Tracheophyta</taxon>
        <taxon>Spermatophyta</taxon>
        <taxon>Magnoliopsida</taxon>
        <taxon>eudicotyledons</taxon>
        <taxon>Gunneridae</taxon>
        <taxon>Pentapetalae</taxon>
        <taxon>asterids</taxon>
        <taxon>campanulids</taxon>
        <taxon>Aquifoliales</taxon>
        <taxon>Aquifoliaceae</taxon>
        <taxon>Ilex</taxon>
    </lineage>
</organism>
<feature type="compositionally biased region" description="Polar residues" evidence="1">
    <location>
        <begin position="63"/>
        <end position="80"/>
    </location>
</feature>
<dbReference type="EMBL" id="CAUOFW020006168">
    <property type="protein sequence ID" value="CAK9173267.1"/>
    <property type="molecule type" value="Genomic_DNA"/>
</dbReference>
<accession>A0ABC8TZK9</accession>
<reference evidence="2 3" key="1">
    <citation type="submission" date="2024-02" db="EMBL/GenBank/DDBJ databases">
        <authorList>
            <person name="Vignale AGUSTIN F."/>
            <person name="Sosa J E."/>
            <person name="Modenutti C."/>
        </authorList>
    </citation>
    <scope>NUCLEOTIDE SEQUENCE [LARGE SCALE GENOMIC DNA]</scope>
</reference>
<keyword evidence="3" id="KW-1185">Reference proteome</keyword>
<proteinExistence type="predicted"/>
<name>A0ABC8TZK9_9AQUA</name>